<organism evidence="1 2">
    <name type="scientific">Nocardioides marinisabuli</name>
    <dbReference type="NCBI Taxonomy" id="419476"/>
    <lineage>
        <taxon>Bacteria</taxon>
        <taxon>Bacillati</taxon>
        <taxon>Actinomycetota</taxon>
        <taxon>Actinomycetes</taxon>
        <taxon>Propionibacteriales</taxon>
        <taxon>Nocardioidaceae</taxon>
        <taxon>Nocardioides</taxon>
    </lineage>
</organism>
<dbReference type="Proteomes" id="UP000516957">
    <property type="component" value="Unassembled WGS sequence"/>
</dbReference>
<protein>
    <submittedName>
        <fullName evidence="1">Uncharacterized protein</fullName>
    </submittedName>
</protein>
<evidence type="ECO:0000313" key="1">
    <source>
        <dbReference type="EMBL" id="NYD58130.1"/>
    </source>
</evidence>
<evidence type="ECO:0000313" key="2">
    <source>
        <dbReference type="Proteomes" id="UP000516957"/>
    </source>
</evidence>
<gene>
    <name evidence="1" type="ORF">BKA08_002368</name>
</gene>
<keyword evidence="2" id="KW-1185">Reference proteome</keyword>
<sequence length="119" mass="12244">MPTMKLSRTLSAATASYGAFALARPSHLPDALGSQAADRDGLELLAQSYGVRDLAISAAGVFGSPSVVKAAMAVRIAMDLGDCALLSARTEGDVRRKVMAVTLGWGALNAVALLVDRKG</sequence>
<proteinExistence type="predicted"/>
<dbReference type="EMBL" id="JACCBE010000001">
    <property type="protein sequence ID" value="NYD58130.1"/>
    <property type="molecule type" value="Genomic_DNA"/>
</dbReference>
<reference evidence="1 2" key="1">
    <citation type="submission" date="2020-07" db="EMBL/GenBank/DDBJ databases">
        <title>Sequencing the genomes of 1000 actinobacteria strains.</title>
        <authorList>
            <person name="Klenk H.-P."/>
        </authorList>
    </citation>
    <scope>NUCLEOTIDE SEQUENCE [LARGE SCALE GENOMIC DNA]</scope>
    <source>
        <strain evidence="1 2">DSM 18965</strain>
    </source>
</reference>
<dbReference type="AlphaFoldDB" id="A0A7Y9F3L5"/>
<comment type="caution">
    <text evidence="1">The sequence shown here is derived from an EMBL/GenBank/DDBJ whole genome shotgun (WGS) entry which is preliminary data.</text>
</comment>
<accession>A0A7Y9F3L5</accession>
<dbReference type="RefSeq" id="WP_218876322.1">
    <property type="nucleotide sequence ID" value="NZ_CP059163.1"/>
</dbReference>
<name>A0A7Y9F3L5_9ACTN</name>